<name>A0A8H5F9B3_9AGAR</name>
<protein>
    <submittedName>
        <fullName evidence="2">Uncharacterized protein</fullName>
    </submittedName>
</protein>
<keyword evidence="3" id="KW-1185">Reference proteome</keyword>
<feature type="compositionally biased region" description="Basic residues" evidence="1">
    <location>
        <begin position="78"/>
        <end position="94"/>
    </location>
</feature>
<evidence type="ECO:0000313" key="3">
    <source>
        <dbReference type="Proteomes" id="UP000559256"/>
    </source>
</evidence>
<evidence type="ECO:0000313" key="2">
    <source>
        <dbReference type="EMBL" id="KAF5327958.1"/>
    </source>
</evidence>
<dbReference type="EMBL" id="JAACJM010000380">
    <property type="protein sequence ID" value="KAF5327958.1"/>
    <property type="molecule type" value="Genomic_DNA"/>
</dbReference>
<feature type="compositionally biased region" description="Low complexity" evidence="1">
    <location>
        <begin position="191"/>
        <end position="203"/>
    </location>
</feature>
<evidence type="ECO:0000256" key="1">
    <source>
        <dbReference type="SAM" id="MobiDB-lite"/>
    </source>
</evidence>
<dbReference type="Proteomes" id="UP000559256">
    <property type="component" value="Unassembled WGS sequence"/>
</dbReference>
<sequence>MILSSPLDYPFIYNASSAPPEAVAKRRVPVELFQKREEDLRVENWVKSQVASNSIMLTAAQAYAQAQSASKSKSYSTKGHRRRRPFSSSNRRHRSQDSFYDQLRLSYNDSSYHSCSGAGAPYLSTISELEEDVESEPYIFYSTSRLASPTSPIDSHVATFVPALQLAAPTPCYPFSYSPSPPSTPSPPSSPSASANSTSTVSPRKTLKNRRGSCSSLSSLSSLESIQEEE</sequence>
<dbReference type="OrthoDB" id="10569469at2759"/>
<feature type="compositionally biased region" description="Pro residues" evidence="1">
    <location>
        <begin position="179"/>
        <end position="190"/>
    </location>
</feature>
<feature type="region of interest" description="Disordered" evidence="1">
    <location>
        <begin position="68"/>
        <end position="97"/>
    </location>
</feature>
<gene>
    <name evidence="2" type="ORF">D9758_016781</name>
</gene>
<dbReference type="AlphaFoldDB" id="A0A8H5F9B3"/>
<proteinExistence type="predicted"/>
<accession>A0A8H5F9B3</accession>
<organism evidence="2 3">
    <name type="scientific">Tetrapyrgos nigripes</name>
    <dbReference type="NCBI Taxonomy" id="182062"/>
    <lineage>
        <taxon>Eukaryota</taxon>
        <taxon>Fungi</taxon>
        <taxon>Dikarya</taxon>
        <taxon>Basidiomycota</taxon>
        <taxon>Agaricomycotina</taxon>
        <taxon>Agaricomycetes</taxon>
        <taxon>Agaricomycetidae</taxon>
        <taxon>Agaricales</taxon>
        <taxon>Marasmiineae</taxon>
        <taxon>Marasmiaceae</taxon>
        <taxon>Tetrapyrgos</taxon>
    </lineage>
</organism>
<feature type="region of interest" description="Disordered" evidence="1">
    <location>
        <begin position="177"/>
        <end position="230"/>
    </location>
</feature>
<feature type="compositionally biased region" description="Low complexity" evidence="1">
    <location>
        <begin position="213"/>
        <end position="230"/>
    </location>
</feature>
<comment type="caution">
    <text evidence="2">The sequence shown here is derived from an EMBL/GenBank/DDBJ whole genome shotgun (WGS) entry which is preliminary data.</text>
</comment>
<reference evidence="2 3" key="1">
    <citation type="journal article" date="2020" name="ISME J.">
        <title>Uncovering the hidden diversity of litter-decomposition mechanisms in mushroom-forming fungi.</title>
        <authorList>
            <person name="Floudas D."/>
            <person name="Bentzer J."/>
            <person name="Ahren D."/>
            <person name="Johansson T."/>
            <person name="Persson P."/>
            <person name="Tunlid A."/>
        </authorList>
    </citation>
    <scope>NUCLEOTIDE SEQUENCE [LARGE SCALE GENOMIC DNA]</scope>
    <source>
        <strain evidence="2 3">CBS 291.85</strain>
    </source>
</reference>